<keyword evidence="2" id="KW-0378">Hydrolase</keyword>
<dbReference type="PANTHER" id="PTHR48081">
    <property type="entry name" value="AB HYDROLASE SUPERFAMILY PROTEIN C4A8.06C"/>
    <property type="match status" value="1"/>
</dbReference>
<protein>
    <submittedName>
        <fullName evidence="4">Esterase</fullName>
    </submittedName>
</protein>
<dbReference type="PROSITE" id="PS01173">
    <property type="entry name" value="LIPASE_GDXG_HIS"/>
    <property type="match status" value="1"/>
</dbReference>
<gene>
    <name evidence="4" type="ORF">DEH84_06645</name>
</gene>
<dbReference type="PANTHER" id="PTHR48081:SF33">
    <property type="entry name" value="KYNURENINE FORMAMIDASE"/>
    <property type="match status" value="1"/>
</dbReference>
<dbReference type="Gene3D" id="3.40.50.1820">
    <property type="entry name" value="alpha/beta hydrolase"/>
    <property type="match status" value="1"/>
</dbReference>
<evidence type="ECO:0000256" key="2">
    <source>
        <dbReference type="ARBA" id="ARBA00022801"/>
    </source>
</evidence>
<comment type="similarity">
    <text evidence="1">Belongs to the 'GDXG' lipolytic enzyme family.</text>
</comment>
<sequence>MHSRRLAVPPRHRWLALAISWWIGLQALTAPAVAGPLRDLLHARQAARLDAAEQDMEEAPGTGRAFRGLPAGVKRLADQSYGPTAAHRYDVYLPQRPADAQPMPILFMVHGGGWARGDKAHAPVVENKVRHWVSHGVALVSVNYPMRPDTAPDQQAREVARALTAVQGRAASWGADPARVVLMGHSAGAHLVALLSARPERAQVEGARPWLGTVCLDSAAFDVVRIMEARHPGLYDRAFGPDRADWLAASPAHQLTRPVAPILAVCSARRAESCQQARDFSARVPAGAPQVQVLPVDLSHGEINATLGEPGTYTDAVDRFLGGLPGWRTPLSGGRPTH</sequence>
<evidence type="ECO:0000313" key="5">
    <source>
        <dbReference type="Proteomes" id="UP000244892"/>
    </source>
</evidence>
<organism evidence="4 5">
    <name type="scientific">Aquabacterium olei</name>
    <dbReference type="NCBI Taxonomy" id="1296669"/>
    <lineage>
        <taxon>Bacteria</taxon>
        <taxon>Pseudomonadati</taxon>
        <taxon>Pseudomonadota</taxon>
        <taxon>Betaproteobacteria</taxon>
        <taxon>Burkholderiales</taxon>
        <taxon>Aquabacterium</taxon>
    </lineage>
</organism>
<dbReference type="InterPro" id="IPR002168">
    <property type="entry name" value="Lipase_GDXG_HIS_AS"/>
</dbReference>
<dbReference type="OrthoDB" id="9771666at2"/>
<dbReference type="Pfam" id="PF20434">
    <property type="entry name" value="BD-FAE"/>
    <property type="match status" value="1"/>
</dbReference>
<proteinExistence type="inferred from homology"/>
<dbReference type="EMBL" id="CP029210">
    <property type="protein sequence ID" value="AWI53143.1"/>
    <property type="molecule type" value="Genomic_DNA"/>
</dbReference>
<accession>A0A2U8FQ49</accession>
<evidence type="ECO:0000256" key="1">
    <source>
        <dbReference type="ARBA" id="ARBA00010515"/>
    </source>
</evidence>
<dbReference type="InterPro" id="IPR050300">
    <property type="entry name" value="GDXG_lipolytic_enzyme"/>
</dbReference>
<dbReference type="AlphaFoldDB" id="A0A2U8FQ49"/>
<dbReference type="KEGG" id="aon:DEH84_06645"/>
<evidence type="ECO:0000313" key="4">
    <source>
        <dbReference type="EMBL" id="AWI53143.1"/>
    </source>
</evidence>
<dbReference type="GO" id="GO:0016787">
    <property type="term" value="F:hydrolase activity"/>
    <property type="evidence" value="ECO:0007669"/>
    <property type="project" value="UniProtKB-KW"/>
</dbReference>
<dbReference type="Proteomes" id="UP000244892">
    <property type="component" value="Chromosome"/>
</dbReference>
<name>A0A2U8FQ49_9BURK</name>
<feature type="domain" description="BD-FAE-like" evidence="3">
    <location>
        <begin position="90"/>
        <end position="206"/>
    </location>
</feature>
<dbReference type="InterPro" id="IPR049492">
    <property type="entry name" value="BD-FAE-like_dom"/>
</dbReference>
<keyword evidence="5" id="KW-1185">Reference proteome</keyword>
<dbReference type="InterPro" id="IPR029058">
    <property type="entry name" value="AB_hydrolase_fold"/>
</dbReference>
<dbReference type="SUPFAM" id="SSF53474">
    <property type="entry name" value="alpha/beta-Hydrolases"/>
    <property type="match status" value="1"/>
</dbReference>
<reference evidence="4 5" key="1">
    <citation type="submission" date="2018-05" db="EMBL/GenBank/DDBJ databases">
        <title>complete genome sequence of Aquabacterium olei NBRC 110486.</title>
        <authorList>
            <person name="Tang B."/>
            <person name="Chang J."/>
            <person name="Zhang L."/>
            <person name="Yang H."/>
        </authorList>
    </citation>
    <scope>NUCLEOTIDE SEQUENCE [LARGE SCALE GENOMIC DNA]</scope>
    <source>
        <strain evidence="4 5">NBRC 110486</strain>
    </source>
</reference>
<dbReference type="RefSeq" id="WP_109035892.1">
    <property type="nucleotide sequence ID" value="NZ_CP029210.1"/>
</dbReference>
<evidence type="ECO:0000259" key="3">
    <source>
        <dbReference type="Pfam" id="PF20434"/>
    </source>
</evidence>